<accession>A0A443QVH9</accession>
<evidence type="ECO:0000256" key="3">
    <source>
        <dbReference type="ARBA" id="ARBA00006678"/>
    </source>
</evidence>
<dbReference type="InterPro" id="IPR050590">
    <property type="entry name" value="Exosome_comp_Rrp42_subfam"/>
</dbReference>
<evidence type="ECO:0000256" key="1">
    <source>
        <dbReference type="ARBA" id="ARBA00004123"/>
    </source>
</evidence>
<evidence type="ECO:0000256" key="2">
    <source>
        <dbReference type="ARBA" id="ARBA00004496"/>
    </source>
</evidence>
<dbReference type="EMBL" id="NCKU01003723">
    <property type="protein sequence ID" value="RWS07030.1"/>
    <property type="molecule type" value="Genomic_DNA"/>
</dbReference>
<dbReference type="AlphaFoldDB" id="A0A443QVH9"/>
<dbReference type="OrthoDB" id="10264038at2759"/>
<feature type="domain" description="Exoribonuclease phosphorolytic" evidence="10">
    <location>
        <begin position="29"/>
        <end position="158"/>
    </location>
</feature>
<dbReference type="GO" id="GO:0035925">
    <property type="term" value="F:mRNA 3'-UTR AU-rich region binding"/>
    <property type="evidence" value="ECO:0007669"/>
    <property type="project" value="TreeGrafter"/>
</dbReference>
<evidence type="ECO:0000256" key="9">
    <source>
        <dbReference type="SAM" id="MobiDB-lite"/>
    </source>
</evidence>
<name>A0A443QVH9_9ACAR</name>
<dbReference type="GO" id="GO:0000177">
    <property type="term" value="C:cytoplasmic exosome (RNase complex)"/>
    <property type="evidence" value="ECO:0007669"/>
    <property type="project" value="TreeGrafter"/>
</dbReference>
<dbReference type="GO" id="GO:0000467">
    <property type="term" value="P:exonucleolytic trimming to generate mature 3'-end of 5.8S rRNA from tricistronic rRNA transcript (SSU-rRNA, 5.8S rRNA, LSU-rRNA)"/>
    <property type="evidence" value="ECO:0007669"/>
    <property type="project" value="TreeGrafter"/>
</dbReference>
<evidence type="ECO:0000259" key="11">
    <source>
        <dbReference type="Pfam" id="PF03725"/>
    </source>
</evidence>
<keyword evidence="13" id="KW-1185">Reference proteome</keyword>
<evidence type="ECO:0000313" key="12">
    <source>
        <dbReference type="EMBL" id="RWS07030.1"/>
    </source>
</evidence>
<dbReference type="Proteomes" id="UP000285301">
    <property type="component" value="Unassembled WGS sequence"/>
</dbReference>
<keyword evidence="7" id="KW-0539">Nucleus</keyword>
<dbReference type="InterPro" id="IPR015847">
    <property type="entry name" value="ExoRNase_PH_dom2"/>
</dbReference>
<dbReference type="Pfam" id="PF03725">
    <property type="entry name" value="RNase_PH_C"/>
    <property type="match status" value="1"/>
</dbReference>
<dbReference type="InterPro" id="IPR036345">
    <property type="entry name" value="ExoRNase_PH_dom2_sf"/>
</dbReference>
<feature type="region of interest" description="Disordered" evidence="9">
    <location>
        <begin position="323"/>
        <end position="343"/>
    </location>
</feature>
<comment type="subcellular location">
    <subcellularLocation>
        <location evidence="2">Cytoplasm</location>
    </subcellularLocation>
    <subcellularLocation>
        <location evidence="1">Nucleus</location>
    </subcellularLocation>
</comment>
<keyword evidence="12" id="KW-0378">Hydrolase</keyword>
<dbReference type="InterPro" id="IPR001247">
    <property type="entry name" value="ExoRNase_PH_dom1"/>
</dbReference>
<dbReference type="InterPro" id="IPR033100">
    <property type="entry name" value="Rrp45"/>
</dbReference>
<evidence type="ECO:0000256" key="8">
    <source>
        <dbReference type="ARBA" id="ARBA00032660"/>
    </source>
</evidence>
<comment type="caution">
    <text evidence="12">The sequence shown here is derived from an EMBL/GenBank/DDBJ whole genome shotgun (WGS) entry which is preliminary data.</text>
</comment>
<dbReference type="CDD" id="cd11368">
    <property type="entry name" value="RNase_PH_RRP45"/>
    <property type="match status" value="1"/>
</dbReference>
<evidence type="ECO:0000256" key="6">
    <source>
        <dbReference type="ARBA" id="ARBA00022884"/>
    </source>
</evidence>
<keyword evidence="12" id="KW-0269">Exonuclease</keyword>
<protein>
    <recommendedName>
        <fullName evidence="4">Exosome complex component RRP45</fullName>
    </recommendedName>
    <alternativeName>
        <fullName evidence="8">Exosome component 9</fullName>
    </alternativeName>
</protein>
<organism evidence="12 13">
    <name type="scientific">Dinothrombium tinctorium</name>
    <dbReference type="NCBI Taxonomy" id="1965070"/>
    <lineage>
        <taxon>Eukaryota</taxon>
        <taxon>Metazoa</taxon>
        <taxon>Ecdysozoa</taxon>
        <taxon>Arthropoda</taxon>
        <taxon>Chelicerata</taxon>
        <taxon>Arachnida</taxon>
        <taxon>Acari</taxon>
        <taxon>Acariformes</taxon>
        <taxon>Trombidiformes</taxon>
        <taxon>Prostigmata</taxon>
        <taxon>Anystina</taxon>
        <taxon>Parasitengona</taxon>
        <taxon>Trombidioidea</taxon>
        <taxon>Trombidiidae</taxon>
        <taxon>Dinothrombium</taxon>
    </lineage>
</organism>
<dbReference type="Pfam" id="PF01138">
    <property type="entry name" value="RNase_PH"/>
    <property type="match status" value="1"/>
</dbReference>
<comment type="similarity">
    <text evidence="3">Belongs to the RNase PH family.</text>
</comment>
<dbReference type="GO" id="GO:0071035">
    <property type="term" value="P:nuclear polyadenylation-dependent rRNA catabolic process"/>
    <property type="evidence" value="ECO:0007669"/>
    <property type="project" value="TreeGrafter"/>
</dbReference>
<dbReference type="STRING" id="1965070.A0A443QVH9"/>
<dbReference type="InterPro" id="IPR027408">
    <property type="entry name" value="PNPase/RNase_PH_dom_sf"/>
</dbReference>
<dbReference type="PANTHER" id="PTHR11097">
    <property type="entry name" value="EXOSOME COMPLEX EXONUCLEASE RIBOSOMAL RNA PROCESSING PROTEIN"/>
    <property type="match status" value="1"/>
</dbReference>
<evidence type="ECO:0000259" key="10">
    <source>
        <dbReference type="Pfam" id="PF01138"/>
    </source>
</evidence>
<evidence type="ECO:0000256" key="4">
    <source>
        <dbReference type="ARBA" id="ARBA00019572"/>
    </source>
</evidence>
<sequence>MFQIPLCNRKHILKSIAENKRIDGRQRDEFREVDIDFGLEYGSCVVRLGNTKVISSVVWEIVEPRPTKPCEGLLQISVDLSPMSSPYYDVGKMNDKFVEILRIIEKSIRDSKCIDLESLCLIAREKVWSLKVEIIVLNDEGNLIECCSIAAIVSLSHCVRADVTVSEDKVTVHSFEEKHPLPLRIFHYPFCTTYALFNSSNVVIADPLELEELCCEGFLTVSANNFREITTLHISGKSRVSKEKILQCCNATIQRAKLLTQYIQNCLKEDANQRNSSSKALSIGEGGSIAWDVDVEEVEEPHESEKEDNCVKIIDRNNESEIVLDSSSDEEVMELNPTEFAAV</sequence>
<dbReference type="GO" id="GO:0000176">
    <property type="term" value="C:nuclear exosome (RNase complex)"/>
    <property type="evidence" value="ECO:0007669"/>
    <property type="project" value="TreeGrafter"/>
</dbReference>
<evidence type="ECO:0000256" key="7">
    <source>
        <dbReference type="ARBA" id="ARBA00023242"/>
    </source>
</evidence>
<keyword evidence="6" id="KW-0694">RNA-binding</keyword>
<evidence type="ECO:0000313" key="13">
    <source>
        <dbReference type="Proteomes" id="UP000285301"/>
    </source>
</evidence>
<gene>
    <name evidence="12" type="ORF">B4U79_13541</name>
</gene>
<dbReference type="Gene3D" id="3.30.230.70">
    <property type="entry name" value="GHMP Kinase, N-terminal domain"/>
    <property type="match status" value="1"/>
</dbReference>
<keyword evidence="12" id="KW-0540">Nuclease</keyword>
<reference evidence="12 13" key="1">
    <citation type="journal article" date="2018" name="Gigascience">
        <title>Genomes of trombidid mites reveal novel predicted allergens and laterally-transferred genes associated with secondary metabolism.</title>
        <authorList>
            <person name="Dong X."/>
            <person name="Chaisiri K."/>
            <person name="Xia D."/>
            <person name="Armstrong S.D."/>
            <person name="Fang Y."/>
            <person name="Donnelly M.J."/>
            <person name="Kadowaki T."/>
            <person name="McGarry J.W."/>
            <person name="Darby A.C."/>
            <person name="Makepeace B.L."/>
        </authorList>
    </citation>
    <scope>NUCLEOTIDE SEQUENCE [LARGE SCALE GENOMIC DNA]</scope>
    <source>
        <strain evidence="12">UoL-WK</strain>
    </source>
</reference>
<dbReference type="GO" id="GO:0004527">
    <property type="term" value="F:exonuclease activity"/>
    <property type="evidence" value="ECO:0007669"/>
    <property type="project" value="UniProtKB-KW"/>
</dbReference>
<proteinExistence type="inferred from homology"/>
<dbReference type="PANTHER" id="PTHR11097:SF14">
    <property type="entry name" value="EXOSOME COMPLEX COMPONENT RRP45"/>
    <property type="match status" value="1"/>
</dbReference>
<evidence type="ECO:0000256" key="5">
    <source>
        <dbReference type="ARBA" id="ARBA00022490"/>
    </source>
</evidence>
<dbReference type="SUPFAM" id="SSF54211">
    <property type="entry name" value="Ribosomal protein S5 domain 2-like"/>
    <property type="match status" value="1"/>
</dbReference>
<dbReference type="GO" id="GO:0034473">
    <property type="term" value="P:U1 snRNA 3'-end processing"/>
    <property type="evidence" value="ECO:0007669"/>
    <property type="project" value="TreeGrafter"/>
</dbReference>
<dbReference type="GO" id="GO:0071028">
    <property type="term" value="P:nuclear mRNA surveillance"/>
    <property type="evidence" value="ECO:0007669"/>
    <property type="project" value="TreeGrafter"/>
</dbReference>
<keyword evidence="5" id="KW-0963">Cytoplasm</keyword>
<dbReference type="SUPFAM" id="SSF55666">
    <property type="entry name" value="Ribonuclease PH domain 2-like"/>
    <property type="match status" value="1"/>
</dbReference>
<feature type="domain" description="Exoribonuclease phosphorolytic" evidence="11">
    <location>
        <begin position="187"/>
        <end position="252"/>
    </location>
</feature>
<dbReference type="GO" id="GO:0071038">
    <property type="term" value="P:TRAMP-dependent tRNA surveillance pathway"/>
    <property type="evidence" value="ECO:0007669"/>
    <property type="project" value="TreeGrafter"/>
</dbReference>
<dbReference type="GO" id="GO:0034476">
    <property type="term" value="P:U5 snRNA 3'-end processing"/>
    <property type="evidence" value="ECO:0007669"/>
    <property type="project" value="TreeGrafter"/>
</dbReference>
<dbReference type="InterPro" id="IPR020568">
    <property type="entry name" value="Ribosomal_Su5_D2-typ_SF"/>
</dbReference>
<dbReference type="GO" id="GO:0034475">
    <property type="term" value="P:U4 snRNA 3'-end processing"/>
    <property type="evidence" value="ECO:0007669"/>
    <property type="project" value="TreeGrafter"/>
</dbReference>
<dbReference type="GO" id="GO:0016075">
    <property type="term" value="P:rRNA catabolic process"/>
    <property type="evidence" value="ECO:0007669"/>
    <property type="project" value="TreeGrafter"/>
</dbReference>